<gene>
    <name evidence="9" type="primary">ATG10</name>
</gene>
<keyword evidence="8" id="KW-1185">Reference proteome</keyword>
<dbReference type="Gene3D" id="3.30.1460.50">
    <property type="match status" value="1"/>
</dbReference>
<dbReference type="GO" id="GO:0000045">
    <property type="term" value="P:autophagosome assembly"/>
    <property type="evidence" value="ECO:0007669"/>
    <property type="project" value="TreeGrafter"/>
</dbReference>
<keyword evidence="4" id="KW-0833">Ubl conjugation pathway</keyword>
<dbReference type="PANTHER" id="PTHR14957:SF1">
    <property type="entry name" value="UBIQUITIN-LIKE-CONJUGATING ENZYME ATG10"/>
    <property type="match status" value="1"/>
</dbReference>
<evidence type="ECO:0000256" key="7">
    <source>
        <dbReference type="SAM" id="MobiDB-lite"/>
    </source>
</evidence>
<proteinExistence type="inferred from homology"/>
<evidence type="ECO:0000313" key="8">
    <source>
        <dbReference type="Proteomes" id="UP001318040"/>
    </source>
</evidence>
<evidence type="ECO:0000256" key="3">
    <source>
        <dbReference type="ARBA" id="ARBA00022679"/>
    </source>
</evidence>
<dbReference type="InterPro" id="IPR007135">
    <property type="entry name" value="Atg3/Atg10"/>
</dbReference>
<dbReference type="GO" id="GO:0061651">
    <property type="term" value="F:Atg12 conjugating enzyme activity"/>
    <property type="evidence" value="ECO:0007669"/>
    <property type="project" value="TreeGrafter"/>
</dbReference>
<evidence type="ECO:0000313" key="9">
    <source>
        <dbReference type="RefSeq" id="XP_032801325.1"/>
    </source>
</evidence>
<dbReference type="RefSeq" id="XP_032801325.1">
    <property type="nucleotide sequence ID" value="XM_032945434.1"/>
</dbReference>
<evidence type="ECO:0000256" key="2">
    <source>
        <dbReference type="ARBA" id="ARBA00021099"/>
    </source>
</evidence>
<reference evidence="9" key="1">
    <citation type="submission" date="2025-08" db="UniProtKB">
        <authorList>
            <consortium name="RefSeq"/>
        </authorList>
    </citation>
    <scope>IDENTIFICATION</scope>
    <source>
        <tissue evidence="9">Sperm</tissue>
    </source>
</reference>
<organism evidence="8 9">
    <name type="scientific">Petromyzon marinus</name>
    <name type="common">Sea lamprey</name>
    <dbReference type="NCBI Taxonomy" id="7757"/>
    <lineage>
        <taxon>Eukaryota</taxon>
        <taxon>Metazoa</taxon>
        <taxon>Chordata</taxon>
        <taxon>Craniata</taxon>
        <taxon>Vertebrata</taxon>
        <taxon>Cyclostomata</taxon>
        <taxon>Hyperoartia</taxon>
        <taxon>Petromyzontiformes</taxon>
        <taxon>Petromyzontidae</taxon>
        <taxon>Petromyzon</taxon>
    </lineage>
</organism>
<evidence type="ECO:0000256" key="4">
    <source>
        <dbReference type="ARBA" id="ARBA00022786"/>
    </source>
</evidence>
<dbReference type="GO" id="GO:0000422">
    <property type="term" value="P:autophagy of mitochondrion"/>
    <property type="evidence" value="ECO:0007669"/>
    <property type="project" value="TreeGrafter"/>
</dbReference>
<accession>A0AAJ7SL61</accession>
<keyword evidence="5" id="KW-0072">Autophagy</keyword>
<name>A0AAJ7SL61_PETMA</name>
<dbReference type="Pfam" id="PF03987">
    <property type="entry name" value="Autophagy_act_C"/>
    <property type="match status" value="1"/>
</dbReference>
<dbReference type="PANTHER" id="PTHR14957">
    <property type="entry name" value="UBIQUITIN-LIKE-CONJUGATING ENZYME ATG10"/>
    <property type="match status" value="1"/>
</dbReference>
<dbReference type="GO" id="GO:0032446">
    <property type="term" value="P:protein modification by small protein conjugation"/>
    <property type="evidence" value="ECO:0007669"/>
    <property type="project" value="TreeGrafter"/>
</dbReference>
<feature type="region of interest" description="Disordered" evidence="7">
    <location>
        <begin position="189"/>
        <end position="242"/>
    </location>
</feature>
<evidence type="ECO:0000256" key="5">
    <source>
        <dbReference type="ARBA" id="ARBA00023006"/>
    </source>
</evidence>
<dbReference type="CTD" id="83734"/>
<keyword evidence="3" id="KW-0808">Transferase</keyword>
<evidence type="ECO:0000256" key="1">
    <source>
        <dbReference type="ARBA" id="ARBA00005696"/>
    </source>
</evidence>
<dbReference type="Proteomes" id="UP001318040">
    <property type="component" value="Unplaced"/>
</dbReference>
<dbReference type="KEGG" id="pmrn:116938325"/>
<evidence type="ECO:0000256" key="6">
    <source>
        <dbReference type="ARBA" id="ARBA00029833"/>
    </source>
</evidence>
<comment type="similarity">
    <text evidence="1">Belongs to the ATG10 family.</text>
</comment>
<dbReference type="AlphaFoldDB" id="A0AAJ7SL61"/>
<feature type="compositionally biased region" description="Low complexity" evidence="7">
    <location>
        <begin position="194"/>
        <end position="242"/>
    </location>
</feature>
<sequence>MDSDPGRLSQWEFRVSCQELIRHSDVIGDGWAWRGGDEEGFLAKTRWEEVNSCDEASQLSVAAVALSQSLRFDHHVVYSASFAVPVLYTAACRQDGSPLSLEELRSRIPKSLRDSVTDSLTPQEHPLLGCPCFWLHPCRTSAVMRSMMSHIRREGYVAAWLSVIGPHVGLSLPISYAASVLGPAPSITGPSPPDLASSSDSPAPSSCIPAPLLLGSAPSSDSPAPSLLGPAPSSDSPTPLHS</sequence>
<protein>
    <recommendedName>
        <fullName evidence="2">Ubiquitin-like-conjugating enzyme ATG10</fullName>
    </recommendedName>
    <alternativeName>
        <fullName evidence="6">Autophagy-related protein 10</fullName>
    </alternativeName>
</protein>
<dbReference type="GO" id="GO:0005829">
    <property type="term" value="C:cytosol"/>
    <property type="evidence" value="ECO:0007669"/>
    <property type="project" value="TreeGrafter"/>
</dbReference>